<name>A0A2A5CE56_9GAMM</name>
<dbReference type="Pfam" id="PF13181">
    <property type="entry name" value="TPR_8"/>
    <property type="match status" value="1"/>
</dbReference>
<protein>
    <recommendedName>
        <fullName evidence="5">TonB C-terminal domain-containing protein</fullName>
    </recommendedName>
</protein>
<dbReference type="Proteomes" id="UP000228987">
    <property type="component" value="Unassembled WGS sequence"/>
</dbReference>
<feature type="repeat" description="TPR" evidence="1">
    <location>
        <begin position="92"/>
        <end position="125"/>
    </location>
</feature>
<evidence type="ECO:0000256" key="1">
    <source>
        <dbReference type="PROSITE-ProRule" id="PRU00339"/>
    </source>
</evidence>
<accession>A0A2A5CE56</accession>
<dbReference type="InterPro" id="IPR019734">
    <property type="entry name" value="TPR_rpt"/>
</dbReference>
<keyword evidence="2" id="KW-0732">Signal</keyword>
<sequence>MCKLFSKVTLRLVVFFYIASFAATTYSQALFDPANLIFEITLPSEAEAELTASDEVATNEAYIALIDSVELYQSAINDIQLATNNPYNFELLEEYSDLGDAYKSLGQHDAAISSYDNAIQITKIQNGLYNLDQLPLLQKTIQSYLSLGDMDNAALWQEHRHYLHLKNYAATDPAMVVATFALTEWYIATFFRNNFQSANQKLQMIANMTPHQSRTFARLIENESIADSFLANPNQAQFDNILNGDIRRINPRDIEHPLLLKVGGIYEELQESIYASEQPDIGSIIQTARRIAELSFITKQEMDFERQYPNFNVNYINSREQLYRNSQQRLDQSYDSGRNALQYIVSLLKDVEASPRLLASALVELGDWHLAYGKIQTAETTYQEAYNVMASMGIPTEAADEAFNDPIPKQIPRMATHMFTRRSSGISSDANLAYQGYIDVSFNIDGQGNIEDISFGDSSPDEAREIQRFIESSLRMAKYRPYFNNGDLINSERINLRYHYAY</sequence>
<dbReference type="PROSITE" id="PS50005">
    <property type="entry name" value="TPR"/>
    <property type="match status" value="1"/>
</dbReference>
<evidence type="ECO:0000256" key="2">
    <source>
        <dbReference type="SAM" id="SignalP"/>
    </source>
</evidence>
<evidence type="ECO:0000313" key="3">
    <source>
        <dbReference type="EMBL" id="PCJ41740.1"/>
    </source>
</evidence>
<feature type="signal peptide" evidence="2">
    <location>
        <begin position="1"/>
        <end position="22"/>
    </location>
</feature>
<proteinExistence type="predicted"/>
<feature type="chain" id="PRO_5012833901" description="TonB C-terminal domain-containing protein" evidence="2">
    <location>
        <begin position="23"/>
        <end position="502"/>
    </location>
</feature>
<reference evidence="4" key="1">
    <citation type="submission" date="2017-08" db="EMBL/GenBank/DDBJ databases">
        <title>A dynamic microbial community with high functional redundancy inhabits the cold, oxic subseafloor aquifer.</title>
        <authorList>
            <person name="Tully B.J."/>
            <person name="Wheat C.G."/>
            <person name="Glazer B.T."/>
            <person name="Huber J.A."/>
        </authorList>
    </citation>
    <scope>NUCLEOTIDE SEQUENCE [LARGE SCALE GENOMIC DNA]</scope>
</reference>
<gene>
    <name evidence="3" type="ORF">COA71_06930</name>
</gene>
<dbReference type="Gene3D" id="1.25.40.10">
    <property type="entry name" value="Tetratricopeptide repeat domain"/>
    <property type="match status" value="1"/>
</dbReference>
<evidence type="ECO:0000313" key="4">
    <source>
        <dbReference type="Proteomes" id="UP000228987"/>
    </source>
</evidence>
<evidence type="ECO:0008006" key="5">
    <source>
        <dbReference type="Google" id="ProtNLM"/>
    </source>
</evidence>
<dbReference type="InterPro" id="IPR011990">
    <property type="entry name" value="TPR-like_helical_dom_sf"/>
</dbReference>
<organism evidence="3 4">
    <name type="scientific">SAR86 cluster bacterium</name>
    <dbReference type="NCBI Taxonomy" id="2030880"/>
    <lineage>
        <taxon>Bacteria</taxon>
        <taxon>Pseudomonadati</taxon>
        <taxon>Pseudomonadota</taxon>
        <taxon>Gammaproteobacteria</taxon>
        <taxon>SAR86 cluster</taxon>
    </lineage>
</organism>
<dbReference type="EMBL" id="NVWI01000004">
    <property type="protein sequence ID" value="PCJ41740.1"/>
    <property type="molecule type" value="Genomic_DNA"/>
</dbReference>
<keyword evidence="1" id="KW-0802">TPR repeat</keyword>
<dbReference type="SUPFAM" id="SSF48452">
    <property type="entry name" value="TPR-like"/>
    <property type="match status" value="2"/>
</dbReference>
<comment type="caution">
    <text evidence="3">The sequence shown here is derived from an EMBL/GenBank/DDBJ whole genome shotgun (WGS) entry which is preliminary data.</text>
</comment>
<dbReference type="AlphaFoldDB" id="A0A2A5CE56"/>